<protein>
    <submittedName>
        <fullName evidence="2">GL12972</fullName>
    </submittedName>
</protein>
<feature type="region of interest" description="Disordered" evidence="1">
    <location>
        <begin position="1"/>
        <end position="25"/>
    </location>
</feature>
<evidence type="ECO:0000313" key="2">
    <source>
        <dbReference type="EMBL" id="EDW26459.1"/>
    </source>
</evidence>
<reference evidence="2 3" key="1">
    <citation type="journal article" date="2007" name="Nature">
        <title>Evolution of genes and genomes on the Drosophila phylogeny.</title>
        <authorList>
            <consortium name="Drosophila 12 Genomes Consortium"/>
            <person name="Clark A.G."/>
            <person name="Eisen M.B."/>
            <person name="Smith D.R."/>
            <person name="Bergman C.M."/>
            <person name="Oliver B."/>
            <person name="Markow T.A."/>
            <person name="Kaufman T.C."/>
            <person name="Kellis M."/>
            <person name="Gelbart W."/>
            <person name="Iyer V.N."/>
            <person name="Pollard D.A."/>
            <person name="Sackton T.B."/>
            <person name="Larracuente A.M."/>
            <person name="Singh N.D."/>
            <person name="Abad J.P."/>
            <person name="Abt D.N."/>
            <person name="Adryan B."/>
            <person name="Aguade M."/>
            <person name="Akashi H."/>
            <person name="Anderson W.W."/>
            <person name="Aquadro C.F."/>
            <person name="Ardell D.H."/>
            <person name="Arguello R."/>
            <person name="Artieri C.G."/>
            <person name="Barbash D.A."/>
            <person name="Barker D."/>
            <person name="Barsanti P."/>
            <person name="Batterham P."/>
            <person name="Batzoglou S."/>
            <person name="Begun D."/>
            <person name="Bhutkar A."/>
            <person name="Blanco E."/>
            <person name="Bosak S.A."/>
            <person name="Bradley R.K."/>
            <person name="Brand A.D."/>
            <person name="Brent M.R."/>
            <person name="Brooks A.N."/>
            <person name="Brown R.H."/>
            <person name="Butlin R.K."/>
            <person name="Caggese C."/>
            <person name="Calvi B.R."/>
            <person name="Bernardo de Carvalho A."/>
            <person name="Caspi A."/>
            <person name="Castrezana S."/>
            <person name="Celniker S.E."/>
            <person name="Chang J.L."/>
            <person name="Chapple C."/>
            <person name="Chatterji S."/>
            <person name="Chinwalla A."/>
            <person name="Civetta A."/>
            <person name="Clifton S.W."/>
            <person name="Comeron J.M."/>
            <person name="Costello J.C."/>
            <person name="Coyne J.A."/>
            <person name="Daub J."/>
            <person name="David R.G."/>
            <person name="Delcher A.L."/>
            <person name="Delehaunty K."/>
            <person name="Do C.B."/>
            <person name="Ebling H."/>
            <person name="Edwards K."/>
            <person name="Eickbush T."/>
            <person name="Evans J.D."/>
            <person name="Filipski A."/>
            <person name="Findeiss S."/>
            <person name="Freyhult E."/>
            <person name="Fulton L."/>
            <person name="Fulton R."/>
            <person name="Garcia A.C."/>
            <person name="Gardiner A."/>
            <person name="Garfield D.A."/>
            <person name="Garvin B.E."/>
            <person name="Gibson G."/>
            <person name="Gilbert D."/>
            <person name="Gnerre S."/>
            <person name="Godfrey J."/>
            <person name="Good R."/>
            <person name="Gotea V."/>
            <person name="Gravely B."/>
            <person name="Greenberg A.J."/>
            <person name="Griffiths-Jones S."/>
            <person name="Gross S."/>
            <person name="Guigo R."/>
            <person name="Gustafson E.A."/>
            <person name="Haerty W."/>
            <person name="Hahn M.W."/>
            <person name="Halligan D.L."/>
            <person name="Halpern A.L."/>
            <person name="Halter G.M."/>
            <person name="Han M.V."/>
            <person name="Heger A."/>
            <person name="Hillier L."/>
            <person name="Hinrichs A.S."/>
            <person name="Holmes I."/>
            <person name="Hoskins R.A."/>
            <person name="Hubisz M.J."/>
            <person name="Hultmark D."/>
            <person name="Huntley M.A."/>
            <person name="Jaffe D.B."/>
            <person name="Jagadeeshan S."/>
            <person name="Jeck W.R."/>
            <person name="Johnson J."/>
            <person name="Jones C.D."/>
            <person name="Jordan W.C."/>
            <person name="Karpen G.H."/>
            <person name="Kataoka E."/>
            <person name="Keightley P.D."/>
            <person name="Kheradpour P."/>
            <person name="Kirkness E.F."/>
            <person name="Koerich L.B."/>
            <person name="Kristiansen K."/>
            <person name="Kudrna D."/>
            <person name="Kulathinal R.J."/>
            <person name="Kumar S."/>
            <person name="Kwok R."/>
            <person name="Lander E."/>
            <person name="Langley C.H."/>
            <person name="Lapoint R."/>
            <person name="Lazzaro B.P."/>
            <person name="Lee S.J."/>
            <person name="Levesque L."/>
            <person name="Li R."/>
            <person name="Lin C.F."/>
            <person name="Lin M.F."/>
            <person name="Lindblad-Toh K."/>
            <person name="Llopart A."/>
            <person name="Long M."/>
            <person name="Low L."/>
            <person name="Lozovsky E."/>
            <person name="Lu J."/>
            <person name="Luo M."/>
            <person name="Machado C.A."/>
            <person name="Makalowski W."/>
            <person name="Marzo M."/>
            <person name="Matsuda M."/>
            <person name="Matzkin L."/>
            <person name="McAllister B."/>
            <person name="McBride C.S."/>
            <person name="McKernan B."/>
            <person name="McKernan K."/>
            <person name="Mendez-Lago M."/>
            <person name="Minx P."/>
            <person name="Mollenhauer M.U."/>
            <person name="Montooth K."/>
            <person name="Mount S.M."/>
            <person name="Mu X."/>
            <person name="Myers E."/>
            <person name="Negre B."/>
            <person name="Newfeld S."/>
            <person name="Nielsen R."/>
            <person name="Noor M.A."/>
            <person name="O'Grady P."/>
            <person name="Pachter L."/>
            <person name="Papaceit M."/>
            <person name="Parisi M.J."/>
            <person name="Parisi M."/>
            <person name="Parts L."/>
            <person name="Pedersen J.S."/>
            <person name="Pesole G."/>
            <person name="Phillippy A.M."/>
            <person name="Ponting C.P."/>
            <person name="Pop M."/>
            <person name="Porcelli D."/>
            <person name="Powell J.R."/>
            <person name="Prohaska S."/>
            <person name="Pruitt K."/>
            <person name="Puig M."/>
            <person name="Quesneville H."/>
            <person name="Ram K.R."/>
            <person name="Rand D."/>
            <person name="Rasmussen M.D."/>
            <person name="Reed L.K."/>
            <person name="Reenan R."/>
            <person name="Reily A."/>
            <person name="Remington K.A."/>
            <person name="Rieger T.T."/>
            <person name="Ritchie M.G."/>
            <person name="Robin C."/>
            <person name="Rogers Y.H."/>
            <person name="Rohde C."/>
            <person name="Rozas J."/>
            <person name="Rubenfield M.J."/>
            <person name="Ruiz A."/>
            <person name="Russo S."/>
            <person name="Salzberg S.L."/>
            <person name="Sanchez-Gracia A."/>
            <person name="Saranga D.J."/>
            <person name="Sato H."/>
            <person name="Schaeffer S.W."/>
            <person name="Schatz M.C."/>
            <person name="Schlenke T."/>
            <person name="Schwartz R."/>
            <person name="Segarra C."/>
            <person name="Singh R.S."/>
            <person name="Sirot L."/>
            <person name="Sirota M."/>
            <person name="Sisneros N.B."/>
            <person name="Smith C.D."/>
            <person name="Smith T.F."/>
            <person name="Spieth J."/>
            <person name="Stage D.E."/>
            <person name="Stark A."/>
            <person name="Stephan W."/>
            <person name="Strausberg R.L."/>
            <person name="Strempel S."/>
            <person name="Sturgill D."/>
            <person name="Sutton G."/>
            <person name="Sutton G.G."/>
            <person name="Tao W."/>
            <person name="Teichmann S."/>
            <person name="Tobari Y.N."/>
            <person name="Tomimura Y."/>
            <person name="Tsolas J.M."/>
            <person name="Valente V.L."/>
            <person name="Venter E."/>
            <person name="Venter J.C."/>
            <person name="Vicario S."/>
            <person name="Vieira F.G."/>
            <person name="Vilella A.J."/>
            <person name="Villasante A."/>
            <person name="Walenz B."/>
            <person name="Wang J."/>
            <person name="Wasserman M."/>
            <person name="Watts T."/>
            <person name="Wilson D."/>
            <person name="Wilson R.K."/>
            <person name="Wing R.A."/>
            <person name="Wolfner M.F."/>
            <person name="Wong A."/>
            <person name="Wong G.K."/>
            <person name="Wu C.I."/>
            <person name="Wu G."/>
            <person name="Yamamoto D."/>
            <person name="Yang H.P."/>
            <person name="Yang S.P."/>
            <person name="Yorke J.A."/>
            <person name="Yoshida K."/>
            <person name="Zdobnov E."/>
            <person name="Zhang P."/>
            <person name="Zhang Y."/>
            <person name="Zimin A.V."/>
            <person name="Baldwin J."/>
            <person name="Abdouelleil A."/>
            <person name="Abdulkadir J."/>
            <person name="Abebe A."/>
            <person name="Abera B."/>
            <person name="Abreu J."/>
            <person name="Acer S.C."/>
            <person name="Aftuck L."/>
            <person name="Alexander A."/>
            <person name="An P."/>
            <person name="Anderson E."/>
            <person name="Anderson S."/>
            <person name="Arachi H."/>
            <person name="Azer M."/>
            <person name="Bachantsang P."/>
            <person name="Barry A."/>
            <person name="Bayul T."/>
            <person name="Berlin A."/>
            <person name="Bessette D."/>
            <person name="Bloom T."/>
            <person name="Blye J."/>
            <person name="Boguslavskiy L."/>
            <person name="Bonnet C."/>
            <person name="Boukhgalter B."/>
            <person name="Bourzgui I."/>
            <person name="Brown A."/>
            <person name="Cahill P."/>
            <person name="Channer S."/>
            <person name="Cheshatsang Y."/>
            <person name="Chuda L."/>
            <person name="Citroen M."/>
            <person name="Collymore A."/>
            <person name="Cooke P."/>
            <person name="Costello M."/>
            <person name="D'Aco K."/>
            <person name="Daza R."/>
            <person name="De Haan G."/>
            <person name="DeGray S."/>
            <person name="DeMaso C."/>
            <person name="Dhargay N."/>
            <person name="Dooley K."/>
            <person name="Dooley E."/>
            <person name="Doricent M."/>
            <person name="Dorje P."/>
            <person name="Dorjee K."/>
            <person name="Dupes A."/>
            <person name="Elong R."/>
            <person name="Falk J."/>
            <person name="Farina A."/>
            <person name="Faro S."/>
            <person name="Ferguson D."/>
            <person name="Fisher S."/>
            <person name="Foley C.D."/>
            <person name="Franke A."/>
            <person name="Friedrich D."/>
            <person name="Gadbois L."/>
            <person name="Gearin G."/>
            <person name="Gearin C.R."/>
            <person name="Giannoukos G."/>
            <person name="Goode T."/>
            <person name="Graham J."/>
            <person name="Grandbois E."/>
            <person name="Grewal S."/>
            <person name="Gyaltsen K."/>
            <person name="Hafez N."/>
            <person name="Hagos B."/>
            <person name="Hall J."/>
            <person name="Henson C."/>
            <person name="Hollinger A."/>
            <person name="Honan T."/>
            <person name="Huard M.D."/>
            <person name="Hughes L."/>
            <person name="Hurhula B."/>
            <person name="Husby M.E."/>
            <person name="Kamat A."/>
            <person name="Kanga B."/>
            <person name="Kashin S."/>
            <person name="Khazanovich D."/>
            <person name="Kisner P."/>
            <person name="Lance K."/>
            <person name="Lara M."/>
            <person name="Lee W."/>
            <person name="Lennon N."/>
            <person name="Letendre F."/>
            <person name="LeVine R."/>
            <person name="Lipovsky A."/>
            <person name="Liu X."/>
            <person name="Liu J."/>
            <person name="Liu S."/>
            <person name="Lokyitsang T."/>
            <person name="Lokyitsang Y."/>
            <person name="Lubonja R."/>
            <person name="Lui A."/>
            <person name="MacDonald P."/>
            <person name="Magnisalis V."/>
            <person name="Maru K."/>
            <person name="Matthews C."/>
            <person name="McCusker W."/>
            <person name="McDonough S."/>
            <person name="Mehta T."/>
            <person name="Meldrim J."/>
            <person name="Meneus L."/>
            <person name="Mihai O."/>
            <person name="Mihalev A."/>
            <person name="Mihova T."/>
            <person name="Mittelman R."/>
            <person name="Mlenga V."/>
            <person name="Montmayeur A."/>
            <person name="Mulrain L."/>
            <person name="Navidi A."/>
            <person name="Naylor J."/>
            <person name="Negash T."/>
            <person name="Nguyen T."/>
            <person name="Nguyen N."/>
            <person name="Nicol R."/>
            <person name="Norbu C."/>
            <person name="Norbu N."/>
            <person name="Novod N."/>
            <person name="O'Neill B."/>
            <person name="Osman S."/>
            <person name="Markiewicz E."/>
            <person name="Oyono O.L."/>
            <person name="Patti C."/>
            <person name="Phunkhang P."/>
            <person name="Pierre F."/>
            <person name="Priest M."/>
            <person name="Raghuraman S."/>
            <person name="Rege F."/>
            <person name="Reyes R."/>
            <person name="Rise C."/>
            <person name="Rogov P."/>
            <person name="Ross K."/>
            <person name="Ryan E."/>
            <person name="Settipalli S."/>
            <person name="Shea T."/>
            <person name="Sherpa N."/>
            <person name="Shi L."/>
            <person name="Shih D."/>
            <person name="Sparrow T."/>
            <person name="Spaulding J."/>
            <person name="Stalker J."/>
            <person name="Stange-Thomann N."/>
            <person name="Stavropoulos S."/>
            <person name="Stone C."/>
            <person name="Strader C."/>
            <person name="Tesfaye S."/>
            <person name="Thomson T."/>
            <person name="Thoulutsang Y."/>
            <person name="Thoulutsang D."/>
            <person name="Topham K."/>
            <person name="Topping I."/>
            <person name="Tsamla T."/>
            <person name="Vassiliev H."/>
            <person name="Vo A."/>
            <person name="Wangchuk T."/>
            <person name="Wangdi T."/>
            <person name="Weiand M."/>
            <person name="Wilkinson J."/>
            <person name="Wilson A."/>
            <person name="Yadav S."/>
            <person name="Young G."/>
            <person name="Yu Q."/>
            <person name="Zembek L."/>
            <person name="Zhong D."/>
            <person name="Zimmer A."/>
            <person name="Zwirko Z."/>
            <person name="Jaffe D.B."/>
            <person name="Alvarez P."/>
            <person name="Brockman W."/>
            <person name="Butler J."/>
            <person name="Chin C."/>
            <person name="Gnerre S."/>
            <person name="Grabherr M."/>
            <person name="Kleber M."/>
            <person name="Mauceli E."/>
            <person name="MacCallum I."/>
        </authorList>
    </citation>
    <scope>NUCLEOTIDE SEQUENCE [LARGE SCALE GENOMIC DNA]</scope>
    <source>
        <strain evidence="3">MSH-3 / Tucson 14011-0111.49</strain>
    </source>
</reference>
<keyword evidence="3" id="KW-1185">Reference proteome</keyword>
<dbReference type="EMBL" id="CH479192">
    <property type="protein sequence ID" value="EDW26459.1"/>
    <property type="molecule type" value="Genomic_DNA"/>
</dbReference>
<evidence type="ECO:0000256" key="1">
    <source>
        <dbReference type="SAM" id="MobiDB-lite"/>
    </source>
</evidence>
<dbReference type="AlphaFoldDB" id="B4GVH2"/>
<feature type="compositionally biased region" description="Low complexity" evidence="1">
    <location>
        <begin position="9"/>
        <end position="24"/>
    </location>
</feature>
<evidence type="ECO:0000313" key="3">
    <source>
        <dbReference type="Proteomes" id="UP000008744"/>
    </source>
</evidence>
<gene>
    <name evidence="2" type="primary">Dper\GL12972</name>
    <name evidence="2" type="ORF">Dper_GL12972</name>
</gene>
<proteinExistence type="predicted"/>
<organism evidence="3">
    <name type="scientific">Drosophila persimilis</name>
    <name type="common">Fruit fly</name>
    <dbReference type="NCBI Taxonomy" id="7234"/>
    <lineage>
        <taxon>Eukaryota</taxon>
        <taxon>Metazoa</taxon>
        <taxon>Ecdysozoa</taxon>
        <taxon>Arthropoda</taxon>
        <taxon>Hexapoda</taxon>
        <taxon>Insecta</taxon>
        <taxon>Pterygota</taxon>
        <taxon>Neoptera</taxon>
        <taxon>Endopterygota</taxon>
        <taxon>Diptera</taxon>
        <taxon>Brachycera</taxon>
        <taxon>Muscomorpha</taxon>
        <taxon>Ephydroidea</taxon>
        <taxon>Drosophilidae</taxon>
        <taxon>Drosophila</taxon>
        <taxon>Sophophora</taxon>
    </lineage>
</organism>
<sequence>MRVMRERPSSPASGGTPSSNAPGGWLRKYRDSQRVTSLAGWLAGGGWGIVCTSSGCIWTGFTDATGAAATASSCFLDFDFKFNYGRKLSSSQGIGHGHWRQQLSLHDDDDVEAVICDL</sequence>
<dbReference type="HOGENOM" id="CLU_2075575_0_0_1"/>
<dbReference type="Proteomes" id="UP000008744">
    <property type="component" value="Unassembled WGS sequence"/>
</dbReference>
<dbReference type="OMA" id="TSSGCIW"/>
<name>B4GVH2_DROPE</name>
<accession>B4GVH2</accession>